<evidence type="ECO:0000313" key="3">
    <source>
        <dbReference type="Proteomes" id="UP000604046"/>
    </source>
</evidence>
<reference evidence="2" key="1">
    <citation type="submission" date="2021-02" db="EMBL/GenBank/DDBJ databases">
        <authorList>
            <person name="Dougan E. K."/>
            <person name="Rhodes N."/>
            <person name="Thang M."/>
            <person name="Chan C."/>
        </authorList>
    </citation>
    <scope>NUCLEOTIDE SEQUENCE</scope>
</reference>
<keyword evidence="3" id="KW-1185">Reference proteome</keyword>
<comment type="caution">
    <text evidence="2">The sequence shown here is derived from an EMBL/GenBank/DDBJ whole genome shotgun (WGS) entry which is preliminary data.</text>
</comment>
<protein>
    <submittedName>
        <fullName evidence="2">Uncharacterized protein</fullName>
    </submittedName>
</protein>
<feature type="region of interest" description="Disordered" evidence="1">
    <location>
        <begin position="521"/>
        <end position="563"/>
    </location>
</feature>
<feature type="compositionally biased region" description="Polar residues" evidence="1">
    <location>
        <begin position="536"/>
        <end position="563"/>
    </location>
</feature>
<dbReference type="AlphaFoldDB" id="A0A812I9B9"/>
<proteinExistence type="predicted"/>
<organism evidence="2 3">
    <name type="scientific">Symbiodinium natans</name>
    <dbReference type="NCBI Taxonomy" id="878477"/>
    <lineage>
        <taxon>Eukaryota</taxon>
        <taxon>Sar</taxon>
        <taxon>Alveolata</taxon>
        <taxon>Dinophyceae</taxon>
        <taxon>Suessiales</taxon>
        <taxon>Symbiodiniaceae</taxon>
        <taxon>Symbiodinium</taxon>
    </lineage>
</organism>
<evidence type="ECO:0000313" key="2">
    <source>
        <dbReference type="EMBL" id="CAE7026088.1"/>
    </source>
</evidence>
<gene>
    <name evidence="2" type="ORF">SNAT2548_LOCUS3229</name>
</gene>
<name>A0A812I9B9_9DINO</name>
<accession>A0A812I9B9</accession>
<evidence type="ECO:0000256" key="1">
    <source>
        <dbReference type="SAM" id="MobiDB-lite"/>
    </source>
</evidence>
<feature type="region of interest" description="Disordered" evidence="1">
    <location>
        <begin position="467"/>
        <end position="489"/>
    </location>
</feature>
<dbReference type="EMBL" id="CAJNDS010000198">
    <property type="protein sequence ID" value="CAE7026088.1"/>
    <property type="molecule type" value="Genomic_DNA"/>
</dbReference>
<dbReference type="Proteomes" id="UP000604046">
    <property type="component" value="Unassembled WGS sequence"/>
</dbReference>
<sequence length="963" mass="109351">MASFRSAEAEAQDGPLTFDEACGQVNGMKLQGPERRPFRSDRAVGEVDVGDLPVRHLESSVGHKIEQFADALLCHPIEITSALFDNLYKICCESKFAQLPEPFNLKKEPSVPYTMQIIIQSSEPPAGGDPNGSYFHIFKHVYLHRNKLTAADCVAMCHGTSLRFEWGHHTRVALMGLNFMMDKMGGKQLRFWVLKPKYEKKITVDQQAREEGYKFIRDFGPKANNRNQFMEWTDEHINMPGSKIEGWPEGKVKEALHNHMRGRQNAKSLEYWPFTLKSFTPWFFDIILTKMLPTMFKPGVFDDGMLQKMDASFLKAFLNPSVSLFRAGRHACNNPYDRRVDEEAFAAMNSRKIWEIPHETFLKLINPSFCGVDDDEDMAAILARTHLIVLTDNGIYYRVAATSTSPAPFIEWEKDQPKDLLAPSYHAIFKAYKLNPSQHQLPDCYHEDCAWSQEMLRRLLNGETIPRSHTIRTPTSPFGERRPPQSVHASVLSPEALRVKIKEEKVTTAFRALKASAPQVIELDSPTPSKKRPLPTASSAHVDSSKNPKIKASSVSDIPNPEFSGNSCVPCDDFDDEDIMPQVGQHPDEIERMLEAIIDEECTEMDVVDSMAWCLYVAKGVQRMIAKRPAGKKQAEWNKIPYQRHSEGPSHVRKEQVKWQRSLDELLTATPQGIIRILQEDKMLPDWTGAVCPHCNTGRLSSLMTRPGSDHLVYRCNRKHCQHYISPVELHPIFTKTMGSEGHSLQKQAAALLLRLVNVPLADIHILTHMNHKAVEHMNKNLSLLRKGHVQESEKSICFGGNPKSWKDVEVDEATFNKKTLQEYELTKDDAAASKNVQWEQWGGLIQRGSPHTLVLTKLNPAITVPRAPGPGAMRKIDWKPLANKWLKNRSVVLHSDSARSYRMKIPGVVHDAVTHKKKRVKRGGKFVWVQPTYVKVSSHKLPNGRRIKTKAFFFAFAYAAQW</sequence>